<sequence>MLIFAGCVTLPTETPNNDNTKQPTCKIVNKELPVTRYECQNYSKTTNICDKRLLNYTVMGLSKNTLCSADGTCTGREINECKECSRAMTRCILTIKSTEKKVSGTITVQANFTFHNAAFMKDPISHVIDAGETATFDFYQIYEPGKPISTADCQLGVVGQPEIEECNDITKTETECQPVTRMESTPVEVCE</sequence>
<organism evidence="1 2">
    <name type="scientific">Candidatus Bilamarchaeum dharawalense</name>
    <dbReference type="NCBI Taxonomy" id="2885759"/>
    <lineage>
        <taxon>Archaea</taxon>
        <taxon>Candidatus Micrarchaeota</taxon>
        <taxon>Candidatus Micrarchaeia</taxon>
        <taxon>Candidatus Anstonellales</taxon>
        <taxon>Candidatus Bilamarchaeaceae</taxon>
        <taxon>Candidatus Bilamarchaeum</taxon>
    </lineage>
</organism>
<dbReference type="Proteomes" id="UP000789941">
    <property type="component" value="Unassembled WGS sequence"/>
</dbReference>
<reference evidence="1 2" key="1">
    <citation type="submission" date="2019-08" db="EMBL/GenBank/DDBJ databases">
        <authorList>
            <person name="Vazquez-Campos X."/>
        </authorList>
    </citation>
    <scope>NUCLEOTIDE SEQUENCE [LARGE SCALE GENOMIC DNA]</scope>
    <source>
        <strain evidence="1">LFW-283_2</strain>
    </source>
</reference>
<evidence type="ECO:0000313" key="1">
    <source>
        <dbReference type="EMBL" id="VVC03013.1"/>
    </source>
</evidence>
<name>A0A5E4LPS5_9ARCH</name>
<protein>
    <submittedName>
        <fullName evidence="1">Uncharacterized protein</fullName>
    </submittedName>
</protein>
<comment type="caution">
    <text evidence="1">The sequence shown here is derived from an EMBL/GenBank/DDBJ whole genome shotgun (WGS) entry which is preliminary data.</text>
</comment>
<dbReference type="AlphaFoldDB" id="A0A5E4LPS5"/>
<proteinExistence type="predicted"/>
<evidence type="ECO:0000313" key="2">
    <source>
        <dbReference type="Proteomes" id="UP000789941"/>
    </source>
</evidence>
<accession>A0A5E4LPS5</accession>
<dbReference type="EMBL" id="CABMJJ010000004">
    <property type="protein sequence ID" value="VVC03013.1"/>
    <property type="molecule type" value="Genomic_DNA"/>
</dbReference>
<gene>
    <name evidence="1" type="ORF">LFW2832_00145</name>
</gene>